<evidence type="ECO:0000256" key="2">
    <source>
        <dbReference type="PROSITE-ProRule" id="PRU00169"/>
    </source>
</evidence>
<evidence type="ECO:0000256" key="1">
    <source>
        <dbReference type="ARBA" id="ARBA00023125"/>
    </source>
</evidence>
<dbReference type="InterPro" id="IPR039420">
    <property type="entry name" value="WalR-like"/>
</dbReference>
<dbReference type="GO" id="GO:0032993">
    <property type="term" value="C:protein-DNA complex"/>
    <property type="evidence" value="ECO:0007669"/>
    <property type="project" value="TreeGrafter"/>
</dbReference>
<sequence>MRVLVVEDNKKLAMLLSERLMVRGIDSDVCHALDDAGACLHAGGYDAILLDLGLPDGDGLTWLSTLPRERAPVLVLTARGSLEDRVRGLDNGADDYLVKPADAEEIAARLRAISRRPGHRLDPVLTLGALTFHTADRQLFVDGEPVSLGAKEANMIEALLRRPGRVVAREQLEAAVYGSMEAVTPNALEAVASRLRKRLANACGEDMLHTVRGVGYYLGTGRT</sequence>
<dbReference type="InterPro" id="IPR036388">
    <property type="entry name" value="WH-like_DNA-bd_sf"/>
</dbReference>
<name>A0A399RDP5_9PROT</name>
<dbReference type="GO" id="GO:0000976">
    <property type="term" value="F:transcription cis-regulatory region binding"/>
    <property type="evidence" value="ECO:0007669"/>
    <property type="project" value="TreeGrafter"/>
</dbReference>
<evidence type="ECO:0000313" key="7">
    <source>
        <dbReference type="Proteomes" id="UP000266385"/>
    </source>
</evidence>
<dbReference type="PANTHER" id="PTHR48111:SF36">
    <property type="entry name" value="TRANSCRIPTIONAL REGULATORY PROTEIN CUTR"/>
    <property type="match status" value="1"/>
</dbReference>
<comment type="caution">
    <text evidence="6">The sequence shown here is derived from an EMBL/GenBank/DDBJ whole genome shotgun (WGS) entry which is preliminary data.</text>
</comment>
<dbReference type="InterPro" id="IPR011006">
    <property type="entry name" value="CheY-like_superfamily"/>
</dbReference>
<dbReference type="GO" id="GO:0006355">
    <property type="term" value="P:regulation of DNA-templated transcription"/>
    <property type="evidence" value="ECO:0007669"/>
    <property type="project" value="InterPro"/>
</dbReference>
<reference evidence="6 7" key="1">
    <citation type="submission" date="2018-08" db="EMBL/GenBank/DDBJ databases">
        <title>Henriciella mobilis sp. nov., isolated from seawater.</title>
        <authorList>
            <person name="Cheng H."/>
            <person name="Wu Y.-H."/>
            <person name="Xu X.-W."/>
            <person name="Guo L.-L."/>
        </authorList>
    </citation>
    <scope>NUCLEOTIDE SEQUENCE [LARGE SCALE GENOMIC DNA]</scope>
    <source>
        <strain evidence="6 7">JN25</strain>
    </source>
</reference>
<protein>
    <submittedName>
        <fullName evidence="6">DNA-binding response regulator</fullName>
    </submittedName>
</protein>
<dbReference type="SMART" id="SM00862">
    <property type="entry name" value="Trans_reg_C"/>
    <property type="match status" value="1"/>
</dbReference>
<organism evidence="6 7">
    <name type="scientific">Henriciella mobilis</name>
    <dbReference type="NCBI Taxonomy" id="2305467"/>
    <lineage>
        <taxon>Bacteria</taxon>
        <taxon>Pseudomonadati</taxon>
        <taxon>Pseudomonadota</taxon>
        <taxon>Alphaproteobacteria</taxon>
        <taxon>Hyphomonadales</taxon>
        <taxon>Hyphomonadaceae</taxon>
        <taxon>Henriciella</taxon>
    </lineage>
</organism>
<dbReference type="Gene3D" id="3.40.50.2300">
    <property type="match status" value="1"/>
</dbReference>
<evidence type="ECO:0000259" key="5">
    <source>
        <dbReference type="PROSITE" id="PS51755"/>
    </source>
</evidence>
<dbReference type="OrthoDB" id="7191169at2"/>
<feature type="modified residue" description="4-aspartylphosphate" evidence="2">
    <location>
        <position position="51"/>
    </location>
</feature>
<feature type="domain" description="Response regulatory" evidence="4">
    <location>
        <begin position="2"/>
        <end position="114"/>
    </location>
</feature>
<dbReference type="InterPro" id="IPR001789">
    <property type="entry name" value="Sig_transdc_resp-reg_receiver"/>
</dbReference>
<proteinExistence type="predicted"/>
<dbReference type="SUPFAM" id="SSF52172">
    <property type="entry name" value="CheY-like"/>
    <property type="match status" value="1"/>
</dbReference>
<evidence type="ECO:0000256" key="3">
    <source>
        <dbReference type="PROSITE-ProRule" id="PRU01091"/>
    </source>
</evidence>
<evidence type="ECO:0000313" key="6">
    <source>
        <dbReference type="EMBL" id="RIJ28611.1"/>
    </source>
</evidence>
<dbReference type="SMART" id="SM00448">
    <property type="entry name" value="REC"/>
    <property type="match status" value="1"/>
</dbReference>
<dbReference type="PROSITE" id="PS50110">
    <property type="entry name" value="RESPONSE_REGULATORY"/>
    <property type="match status" value="1"/>
</dbReference>
<feature type="DNA-binding region" description="OmpR/PhoB-type" evidence="3">
    <location>
        <begin position="122"/>
        <end position="220"/>
    </location>
</feature>
<dbReference type="Gene3D" id="6.10.250.690">
    <property type="match status" value="1"/>
</dbReference>
<accession>A0A399RDP5</accession>
<dbReference type="CDD" id="cd00383">
    <property type="entry name" value="trans_reg_C"/>
    <property type="match status" value="1"/>
</dbReference>
<dbReference type="Pfam" id="PF00486">
    <property type="entry name" value="Trans_reg_C"/>
    <property type="match status" value="1"/>
</dbReference>
<dbReference type="GO" id="GO:0000156">
    <property type="term" value="F:phosphorelay response regulator activity"/>
    <property type="evidence" value="ECO:0007669"/>
    <property type="project" value="TreeGrafter"/>
</dbReference>
<feature type="domain" description="OmpR/PhoB-type" evidence="5">
    <location>
        <begin position="122"/>
        <end position="220"/>
    </location>
</feature>
<keyword evidence="2" id="KW-0597">Phosphoprotein</keyword>
<dbReference type="Proteomes" id="UP000266385">
    <property type="component" value="Unassembled WGS sequence"/>
</dbReference>
<dbReference type="PANTHER" id="PTHR48111">
    <property type="entry name" value="REGULATOR OF RPOS"/>
    <property type="match status" value="1"/>
</dbReference>
<evidence type="ECO:0000259" key="4">
    <source>
        <dbReference type="PROSITE" id="PS50110"/>
    </source>
</evidence>
<gene>
    <name evidence="6" type="ORF">D1223_13350</name>
</gene>
<dbReference type="GO" id="GO:0005829">
    <property type="term" value="C:cytosol"/>
    <property type="evidence" value="ECO:0007669"/>
    <property type="project" value="TreeGrafter"/>
</dbReference>
<dbReference type="Pfam" id="PF00072">
    <property type="entry name" value="Response_reg"/>
    <property type="match status" value="1"/>
</dbReference>
<dbReference type="Gene3D" id="1.10.10.10">
    <property type="entry name" value="Winged helix-like DNA-binding domain superfamily/Winged helix DNA-binding domain"/>
    <property type="match status" value="1"/>
</dbReference>
<keyword evidence="1 3" id="KW-0238">DNA-binding</keyword>
<keyword evidence="7" id="KW-1185">Reference proteome</keyword>
<dbReference type="AlphaFoldDB" id="A0A399RDP5"/>
<dbReference type="InterPro" id="IPR001867">
    <property type="entry name" value="OmpR/PhoB-type_DNA-bd"/>
</dbReference>
<dbReference type="EMBL" id="QWFX01000013">
    <property type="protein sequence ID" value="RIJ28611.1"/>
    <property type="molecule type" value="Genomic_DNA"/>
</dbReference>
<dbReference type="PROSITE" id="PS51755">
    <property type="entry name" value="OMPR_PHOB"/>
    <property type="match status" value="1"/>
</dbReference>